<dbReference type="EMBL" id="AP022610">
    <property type="protein sequence ID" value="BBZ29777.1"/>
    <property type="molecule type" value="Genomic_DNA"/>
</dbReference>
<proteinExistence type="predicted"/>
<dbReference type="RefSeq" id="WP_163740600.1">
    <property type="nucleotide sequence ID" value="NZ_AP022610.1"/>
</dbReference>
<evidence type="ECO:0000313" key="2">
    <source>
        <dbReference type="Proteomes" id="UP000466517"/>
    </source>
</evidence>
<protein>
    <submittedName>
        <fullName evidence="1">Uncharacterized protein</fullName>
    </submittedName>
</protein>
<keyword evidence="2" id="KW-1185">Reference proteome</keyword>
<evidence type="ECO:0000313" key="1">
    <source>
        <dbReference type="EMBL" id="BBZ29777.1"/>
    </source>
</evidence>
<organism evidence="1 2">
    <name type="scientific">Mycolicibacterium madagascariense</name>
    <dbReference type="NCBI Taxonomy" id="212765"/>
    <lineage>
        <taxon>Bacteria</taxon>
        <taxon>Bacillati</taxon>
        <taxon>Actinomycetota</taxon>
        <taxon>Actinomycetes</taxon>
        <taxon>Mycobacteriales</taxon>
        <taxon>Mycobacteriaceae</taxon>
        <taxon>Mycolicibacterium</taxon>
    </lineage>
</organism>
<dbReference type="KEGG" id="mmag:MMAD_40720"/>
<reference evidence="1 2" key="1">
    <citation type="journal article" date="2019" name="Emerg. Microbes Infect.">
        <title>Comprehensive subspecies identification of 175 nontuberculous mycobacteria species based on 7547 genomic profiles.</title>
        <authorList>
            <person name="Matsumoto Y."/>
            <person name="Kinjo T."/>
            <person name="Motooka D."/>
            <person name="Nabeya D."/>
            <person name="Jung N."/>
            <person name="Uechi K."/>
            <person name="Horii T."/>
            <person name="Iida T."/>
            <person name="Fujita J."/>
            <person name="Nakamura S."/>
        </authorList>
    </citation>
    <scope>NUCLEOTIDE SEQUENCE [LARGE SCALE GENOMIC DNA]</scope>
    <source>
        <strain evidence="1 2">JCM 13574</strain>
    </source>
</reference>
<accession>A0A7I7XKQ5</accession>
<gene>
    <name evidence="1" type="ORF">MMAD_40720</name>
</gene>
<dbReference type="Proteomes" id="UP000466517">
    <property type="component" value="Chromosome"/>
</dbReference>
<sequence length="323" mass="35579">MGVPVVMLAEAPEKVVGPEEADTHRDLVAHGRRAIARRGGLLRRAVLQSPLVSPLDDRRYERRRARHAALVPDVAAEEQSVLDELGTAGVAVRPAELPPDVVASADRLVDALRASDAGGPCVKATSRQLAADPTLFAWGLSDRQLDLAECHIGLPARYLGLEVKRERVASAAGHGHDVVRRWHLDHEDRRILKVIVYLSDVPTGGGPFGYIHRSNSDAILASGHGRDPEGMSDAAMRTVVPADEWNQVTGRRLTAIHVDTGRTFHRVFPPTDVERYSVTFAYSSRTPFMVYPHLMPPRDAIPPLRERFSSRQWDALCVGHGRR</sequence>
<name>A0A7I7XKQ5_9MYCO</name>
<dbReference type="AlphaFoldDB" id="A0A7I7XKQ5"/>
<dbReference type="SUPFAM" id="SSF51197">
    <property type="entry name" value="Clavaminate synthase-like"/>
    <property type="match status" value="1"/>
</dbReference>